<keyword evidence="5" id="KW-1185">Reference proteome</keyword>
<dbReference type="Gene3D" id="3.90.1150.10">
    <property type="entry name" value="Aspartate Aminotransferase, domain 1"/>
    <property type="match status" value="1"/>
</dbReference>
<dbReference type="Pfam" id="PF00202">
    <property type="entry name" value="Aminotran_3"/>
    <property type="match status" value="1"/>
</dbReference>
<dbReference type="RefSeq" id="WP_381432684.1">
    <property type="nucleotide sequence ID" value="NZ_JBHSNO010000005.1"/>
</dbReference>
<evidence type="ECO:0000313" key="5">
    <source>
        <dbReference type="Proteomes" id="UP001596109"/>
    </source>
</evidence>
<dbReference type="SUPFAM" id="SSF53383">
    <property type="entry name" value="PLP-dependent transferases"/>
    <property type="match status" value="1"/>
</dbReference>
<sequence>MVNVSASTSKIQELSELDKKYFLHPTTVPKAFIEEGPKIIFSEGNGIRVKDIKGDSYIDGVSMLWNVNLGYGQKELADAAHQQLSKLPYSSSFYGYSNEPAIRLAEKIVSLAPGKSSAVFYTSGGSESNETAFKLARYYWSLKGKSEKKIIISIKRSYHGATIATGSATGIEGFHNFSGSSGNDMIHAKGHLTNCELGDKTDPEYEGCIRDVIEKEGAHRIAAVILEPIQGAGGVHVSPDGYLQAVKKLCEENEVLFIADEVISGFGRTGKMFGVNHWEVEPDIICVAKGITSGYSQLGAVILSEELRETLVQTEQILGHGFTYSGHPTACAVGLKTIEIIERDNLVENAANMEKILKEGFVYLQDKHPHVAKTRAVGLLAGFDLQADRDNDVPFEQSIRAAKTVVEECFKRKLILRAADFEVGKNIVAVAPPLVINKQELEEVIGIIDDALTSFEKSLG</sequence>
<keyword evidence="4" id="KW-0808">Transferase</keyword>
<comment type="similarity">
    <text evidence="1 3">Belongs to the class-III pyridoxal-phosphate-dependent aminotransferase family.</text>
</comment>
<proteinExistence type="inferred from homology"/>
<dbReference type="PROSITE" id="PS00600">
    <property type="entry name" value="AA_TRANSFER_CLASS_3"/>
    <property type="match status" value="1"/>
</dbReference>
<dbReference type="InterPro" id="IPR015424">
    <property type="entry name" value="PyrdxlP-dep_Trfase"/>
</dbReference>
<keyword evidence="2 3" id="KW-0663">Pyridoxal phosphate</keyword>
<accession>A0ABW0TJ34</accession>
<dbReference type="InterPro" id="IPR015422">
    <property type="entry name" value="PyrdxlP-dep_Trfase_small"/>
</dbReference>
<name>A0ABW0TJ34_9BACL</name>
<evidence type="ECO:0000256" key="3">
    <source>
        <dbReference type="RuleBase" id="RU003560"/>
    </source>
</evidence>
<comment type="caution">
    <text evidence="4">The sequence shown here is derived from an EMBL/GenBank/DDBJ whole genome shotgun (WGS) entry which is preliminary data.</text>
</comment>
<keyword evidence="4" id="KW-0032">Aminotransferase</keyword>
<dbReference type="InterPro" id="IPR015421">
    <property type="entry name" value="PyrdxlP-dep_Trfase_major"/>
</dbReference>
<evidence type="ECO:0000313" key="4">
    <source>
        <dbReference type="EMBL" id="MFC5588924.1"/>
    </source>
</evidence>
<reference evidence="5" key="1">
    <citation type="journal article" date="2019" name="Int. J. Syst. Evol. Microbiol.">
        <title>The Global Catalogue of Microorganisms (GCM) 10K type strain sequencing project: providing services to taxonomists for standard genome sequencing and annotation.</title>
        <authorList>
            <consortium name="The Broad Institute Genomics Platform"/>
            <consortium name="The Broad Institute Genome Sequencing Center for Infectious Disease"/>
            <person name="Wu L."/>
            <person name="Ma J."/>
        </authorList>
    </citation>
    <scope>NUCLEOTIDE SEQUENCE [LARGE SCALE GENOMIC DNA]</scope>
    <source>
        <strain evidence="5">CGMCC 4.1434</strain>
    </source>
</reference>
<dbReference type="EMBL" id="JBHSNO010000005">
    <property type="protein sequence ID" value="MFC5588924.1"/>
    <property type="molecule type" value="Genomic_DNA"/>
</dbReference>
<gene>
    <name evidence="4" type="ORF">ACFPRA_08495</name>
</gene>
<dbReference type="PIRSF" id="PIRSF000521">
    <property type="entry name" value="Transaminase_4ab_Lys_Orn"/>
    <property type="match status" value="1"/>
</dbReference>
<dbReference type="Proteomes" id="UP001596109">
    <property type="component" value="Unassembled WGS sequence"/>
</dbReference>
<evidence type="ECO:0000256" key="1">
    <source>
        <dbReference type="ARBA" id="ARBA00008954"/>
    </source>
</evidence>
<evidence type="ECO:0000256" key="2">
    <source>
        <dbReference type="ARBA" id="ARBA00022898"/>
    </source>
</evidence>
<dbReference type="InterPro" id="IPR049704">
    <property type="entry name" value="Aminotrans_3_PPA_site"/>
</dbReference>
<dbReference type="PANTHER" id="PTHR43094:SF1">
    <property type="entry name" value="AMINOTRANSFERASE CLASS-III"/>
    <property type="match status" value="1"/>
</dbReference>
<dbReference type="InterPro" id="IPR005814">
    <property type="entry name" value="Aminotrans_3"/>
</dbReference>
<dbReference type="GO" id="GO:0008483">
    <property type="term" value="F:transaminase activity"/>
    <property type="evidence" value="ECO:0007669"/>
    <property type="project" value="UniProtKB-KW"/>
</dbReference>
<protein>
    <submittedName>
        <fullName evidence="4">Aspartate aminotransferase family protein</fullName>
    </submittedName>
</protein>
<organism evidence="4 5">
    <name type="scientific">Sporosarcina soli</name>
    <dbReference type="NCBI Taxonomy" id="334736"/>
    <lineage>
        <taxon>Bacteria</taxon>
        <taxon>Bacillati</taxon>
        <taxon>Bacillota</taxon>
        <taxon>Bacilli</taxon>
        <taxon>Bacillales</taxon>
        <taxon>Caryophanaceae</taxon>
        <taxon>Sporosarcina</taxon>
    </lineage>
</organism>
<dbReference type="PANTHER" id="PTHR43094">
    <property type="entry name" value="AMINOTRANSFERASE"/>
    <property type="match status" value="1"/>
</dbReference>
<dbReference type="Gene3D" id="3.40.640.10">
    <property type="entry name" value="Type I PLP-dependent aspartate aminotransferase-like (Major domain)"/>
    <property type="match status" value="1"/>
</dbReference>
<dbReference type="CDD" id="cd00610">
    <property type="entry name" value="OAT_like"/>
    <property type="match status" value="1"/>
</dbReference>